<evidence type="ECO:0000313" key="1">
    <source>
        <dbReference type="EMBL" id="CDZ24291.1"/>
    </source>
</evidence>
<gene>
    <name evidence="1" type="ORF">CCDG5_1176</name>
</gene>
<dbReference type="EMBL" id="LM995447">
    <property type="protein sequence ID" value="CDZ24291.1"/>
    <property type="molecule type" value="Genomic_DNA"/>
</dbReference>
<dbReference type="Proteomes" id="UP000032431">
    <property type="component" value="Chromosome I"/>
</dbReference>
<dbReference type="STRING" id="29343.CCDG5_1176"/>
<protein>
    <submittedName>
        <fullName evidence="1">Uncharacterized protein</fullName>
    </submittedName>
</protein>
<dbReference type="PATRIC" id="fig|29343.3.peg.1234"/>
<name>A0A078KKS7_9FIRM</name>
<sequence length="97" mass="11473">MRCVIPGRLLGLDCCHPVNPLGKRERICCDFDGRVCAHFPEDSRDCFWPDFTHPRWLRCRILYGCKPLVPLGKDFSDPDRHDGRHHNRRHNCRCCRD</sequence>
<evidence type="ECO:0000313" key="2">
    <source>
        <dbReference type="Proteomes" id="UP000032431"/>
    </source>
</evidence>
<accession>A0A078KKS7</accession>
<reference evidence="2" key="1">
    <citation type="submission" date="2014-07" db="EMBL/GenBank/DDBJ databases">
        <authorList>
            <person name="Wibberg D."/>
        </authorList>
    </citation>
    <scope>NUCLEOTIDE SEQUENCE [LARGE SCALE GENOMIC DNA]</scope>
    <source>
        <strain evidence="2">DG5</strain>
    </source>
</reference>
<dbReference type="AlphaFoldDB" id="A0A078KKS7"/>
<keyword evidence="2" id="KW-1185">Reference proteome</keyword>
<dbReference type="KEGG" id="ccel:CCDG5_1176"/>
<dbReference type="HOGENOM" id="CLU_2341797_0_0_9"/>
<proteinExistence type="predicted"/>
<organism evidence="1 2">
    <name type="scientific">[Clostridium] cellulosi</name>
    <dbReference type="NCBI Taxonomy" id="29343"/>
    <lineage>
        <taxon>Bacteria</taxon>
        <taxon>Bacillati</taxon>
        <taxon>Bacillota</taxon>
        <taxon>Clostridia</taxon>
        <taxon>Eubacteriales</taxon>
        <taxon>Oscillospiraceae</taxon>
        <taxon>Oscillospiraceae incertae sedis</taxon>
    </lineage>
</organism>